<evidence type="ECO:0000313" key="2">
    <source>
        <dbReference type="Proteomes" id="UP000054538"/>
    </source>
</evidence>
<dbReference type="Proteomes" id="UP000054538">
    <property type="component" value="Unassembled WGS sequence"/>
</dbReference>
<reference evidence="2" key="2">
    <citation type="submission" date="2015-01" db="EMBL/GenBank/DDBJ databases">
        <title>Evolutionary Origins and Diversification of the Mycorrhizal Mutualists.</title>
        <authorList>
            <consortium name="DOE Joint Genome Institute"/>
            <consortium name="Mycorrhizal Genomics Consortium"/>
            <person name="Kohler A."/>
            <person name="Kuo A."/>
            <person name="Nagy L.G."/>
            <person name="Floudas D."/>
            <person name="Copeland A."/>
            <person name="Barry K.W."/>
            <person name="Cichocki N."/>
            <person name="Veneault-Fourrey C."/>
            <person name="LaButti K."/>
            <person name="Lindquist E.A."/>
            <person name="Lipzen A."/>
            <person name="Lundell T."/>
            <person name="Morin E."/>
            <person name="Murat C."/>
            <person name="Riley R."/>
            <person name="Ohm R."/>
            <person name="Sun H."/>
            <person name="Tunlid A."/>
            <person name="Henrissat B."/>
            <person name="Grigoriev I.V."/>
            <person name="Hibbett D.S."/>
            <person name="Martin F."/>
        </authorList>
    </citation>
    <scope>NUCLEOTIDE SEQUENCE [LARGE SCALE GENOMIC DNA]</scope>
    <source>
        <strain evidence="2">Ve08.2h10</strain>
    </source>
</reference>
<dbReference type="AlphaFoldDB" id="A0A0D0D804"/>
<accession>A0A0D0D804</accession>
<dbReference type="HOGENOM" id="CLU_1860041_0_0_1"/>
<reference evidence="1 2" key="1">
    <citation type="submission" date="2014-04" db="EMBL/GenBank/DDBJ databases">
        <authorList>
            <consortium name="DOE Joint Genome Institute"/>
            <person name="Kuo A."/>
            <person name="Kohler A."/>
            <person name="Jargeat P."/>
            <person name="Nagy L.G."/>
            <person name="Floudas D."/>
            <person name="Copeland A."/>
            <person name="Barry K.W."/>
            <person name="Cichocki N."/>
            <person name="Veneault-Fourrey C."/>
            <person name="LaButti K."/>
            <person name="Lindquist E.A."/>
            <person name="Lipzen A."/>
            <person name="Lundell T."/>
            <person name="Morin E."/>
            <person name="Murat C."/>
            <person name="Sun H."/>
            <person name="Tunlid A."/>
            <person name="Henrissat B."/>
            <person name="Grigoriev I.V."/>
            <person name="Hibbett D.S."/>
            <person name="Martin F."/>
            <person name="Nordberg H.P."/>
            <person name="Cantor M.N."/>
            <person name="Hua S.X."/>
        </authorList>
    </citation>
    <scope>NUCLEOTIDE SEQUENCE [LARGE SCALE GENOMIC DNA]</scope>
    <source>
        <strain evidence="1 2">Ve08.2h10</strain>
    </source>
</reference>
<organism evidence="1 2">
    <name type="scientific">Paxillus rubicundulus Ve08.2h10</name>
    <dbReference type="NCBI Taxonomy" id="930991"/>
    <lineage>
        <taxon>Eukaryota</taxon>
        <taxon>Fungi</taxon>
        <taxon>Dikarya</taxon>
        <taxon>Basidiomycota</taxon>
        <taxon>Agaricomycotina</taxon>
        <taxon>Agaricomycetes</taxon>
        <taxon>Agaricomycetidae</taxon>
        <taxon>Boletales</taxon>
        <taxon>Paxilineae</taxon>
        <taxon>Paxillaceae</taxon>
        <taxon>Paxillus</taxon>
    </lineage>
</organism>
<name>A0A0D0D804_9AGAM</name>
<dbReference type="InParanoid" id="A0A0D0D804"/>
<proteinExistence type="predicted"/>
<feature type="non-terminal residue" evidence="1">
    <location>
        <position position="139"/>
    </location>
</feature>
<evidence type="ECO:0000313" key="1">
    <source>
        <dbReference type="EMBL" id="KIK73185.1"/>
    </source>
</evidence>
<gene>
    <name evidence="1" type="ORF">PAXRUDRAFT_609313</name>
</gene>
<sequence length="139" mass="15713">MESFALAIYEQCSTIFPLPPPLDLPLSFSPFRCSSVITSAPSPLLLVRVHTTSSSFLFLIHTTASSRVLTPHFHRMISADYHPPVIHRRSLFCNYIIHAYSGIWCLHISYLNVIWGICMPSLKPQVQNEYKFLGVSCTS</sequence>
<dbReference type="EMBL" id="KN830013">
    <property type="protein sequence ID" value="KIK73185.1"/>
    <property type="molecule type" value="Genomic_DNA"/>
</dbReference>
<keyword evidence="2" id="KW-1185">Reference proteome</keyword>
<protein>
    <submittedName>
        <fullName evidence="1">Uncharacterized protein</fullName>
    </submittedName>
</protein>